<proteinExistence type="predicted"/>
<dbReference type="EMBL" id="JH930479">
    <property type="protein sequence ID" value="EKM50242.1"/>
    <property type="molecule type" value="Genomic_DNA"/>
</dbReference>
<dbReference type="OrthoDB" id="5243172at2759"/>
<dbReference type="AlphaFoldDB" id="K5WJ19"/>
<evidence type="ECO:0000313" key="2">
    <source>
        <dbReference type="Proteomes" id="UP000008370"/>
    </source>
</evidence>
<reference evidence="1 2" key="1">
    <citation type="journal article" date="2012" name="BMC Genomics">
        <title>Comparative genomics of the white-rot fungi, Phanerochaete carnosa and P. chrysosporium, to elucidate the genetic basis of the distinct wood types they colonize.</title>
        <authorList>
            <person name="Suzuki H."/>
            <person name="MacDonald J."/>
            <person name="Syed K."/>
            <person name="Salamov A."/>
            <person name="Hori C."/>
            <person name="Aerts A."/>
            <person name="Henrissat B."/>
            <person name="Wiebenga A."/>
            <person name="vanKuyk P.A."/>
            <person name="Barry K."/>
            <person name="Lindquist E."/>
            <person name="LaButti K."/>
            <person name="Lapidus A."/>
            <person name="Lucas S."/>
            <person name="Coutinho P."/>
            <person name="Gong Y."/>
            <person name="Samejima M."/>
            <person name="Mahadevan R."/>
            <person name="Abou-Zaid M."/>
            <person name="de Vries R.P."/>
            <person name="Igarashi K."/>
            <person name="Yadav J.S."/>
            <person name="Grigoriev I.V."/>
            <person name="Master E.R."/>
        </authorList>
    </citation>
    <scope>NUCLEOTIDE SEQUENCE [LARGE SCALE GENOMIC DNA]</scope>
    <source>
        <strain evidence="1 2">HHB-10118-sp</strain>
    </source>
</reference>
<accession>K5WJ19</accession>
<name>K5WJ19_PHACS</name>
<evidence type="ECO:0000313" key="1">
    <source>
        <dbReference type="EMBL" id="EKM50242.1"/>
    </source>
</evidence>
<dbReference type="STRING" id="650164.K5WJ19"/>
<dbReference type="KEGG" id="pco:PHACADRAFT_105267"/>
<gene>
    <name evidence="1" type="ORF">PHACADRAFT_105267</name>
</gene>
<dbReference type="InterPro" id="IPR017938">
    <property type="entry name" value="Riboflavin_synthase-like_b-brl"/>
</dbReference>
<dbReference type="SUPFAM" id="SSF63380">
    <property type="entry name" value="Riboflavin synthase domain-like"/>
    <property type="match status" value="1"/>
</dbReference>
<keyword evidence="2" id="KW-1185">Reference proteome</keyword>
<dbReference type="Proteomes" id="UP000008370">
    <property type="component" value="Unassembled WGS sequence"/>
</dbReference>
<organism evidence="1 2">
    <name type="scientific">Phanerochaete carnosa (strain HHB-10118-sp)</name>
    <name type="common">White-rot fungus</name>
    <name type="synonym">Peniophora carnosa</name>
    <dbReference type="NCBI Taxonomy" id="650164"/>
    <lineage>
        <taxon>Eukaryota</taxon>
        <taxon>Fungi</taxon>
        <taxon>Dikarya</taxon>
        <taxon>Basidiomycota</taxon>
        <taxon>Agaricomycotina</taxon>
        <taxon>Agaricomycetes</taxon>
        <taxon>Polyporales</taxon>
        <taxon>Phanerochaetaceae</taxon>
        <taxon>Phanerochaete</taxon>
    </lineage>
</organism>
<evidence type="ECO:0008006" key="3">
    <source>
        <dbReference type="Google" id="ProtNLM"/>
    </source>
</evidence>
<dbReference type="RefSeq" id="XP_007401429.1">
    <property type="nucleotide sequence ID" value="XM_007401367.1"/>
</dbReference>
<dbReference type="InParanoid" id="K5WJ19"/>
<sequence>DIDIPLATFLQLPPADMRARQCSMSSSPLADTTCAKLTISVPRTPVTSGRGEPFLSVAMTYLAGLRQNDGMQLTMRPSNATFCPSADLAAPMLIFYAGLGPAPMCRFL</sequence>
<dbReference type="GeneID" id="18907343"/>
<dbReference type="Gene3D" id="2.40.30.10">
    <property type="entry name" value="Translation factors"/>
    <property type="match status" value="1"/>
</dbReference>
<dbReference type="HOGENOM" id="CLU_2334329_0_0_1"/>
<feature type="non-terminal residue" evidence="1">
    <location>
        <position position="1"/>
    </location>
</feature>
<protein>
    <recommendedName>
        <fullName evidence="3">FAD-binding FR-type domain-containing protein</fullName>
    </recommendedName>
</protein>